<evidence type="ECO:0000313" key="1">
    <source>
        <dbReference type="EMBL" id="JAP33275.1"/>
    </source>
</evidence>
<dbReference type="AlphaFoldDB" id="A0A0V0IMX7"/>
<protein>
    <submittedName>
        <fullName evidence="1">Putative ovule protein</fullName>
    </submittedName>
</protein>
<name>A0A0V0IMX7_SOLCH</name>
<organism evidence="1">
    <name type="scientific">Solanum chacoense</name>
    <name type="common">Chaco potato</name>
    <dbReference type="NCBI Taxonomy" id="4108"/>
    <lineage>
        <taxon>Eukaryota</taxon>
        <taxon>Viridiplantae</taxon>
        <taxon>Streptophyta</taxon>
        <taxon>Embryophyta</taxon>
        <taxon>Tracheophyta</taxon>
        <taxon>Spermatophyta</taxon>
        <taxon>Magnoliopsida</taxon>
        <taxon>eudicotyledons</taxon>
        <taxon>Gunneridae</taxon>
        <taxon>Pentapetalae</taxon>
        <taxon>asterids</taxon>
        <taxon>lamiids</taxon>
        <taxon>Solanales</taxon>
        <taxon>Solanaceae</taxon>
        <taxon>Solanoideae</taxon>
        <taxon>Solaneae</taxon>
        <taxon>Solanum</taxon>
    </lineage>
</organism>
<sequence length="61" mass="6605">MASLLSIHHIPFQRFILIGFSSHRACLVRVTSPMWFASYCIGAGVLPCVHPKGSDGGFLSS</sequence>
<reference evidence="1" key="1">
    <citation type="submission" date="2015-12" db="EMBL/GenBank/DDBJ databases">
        <title>Gene expression during late stages of embryo sac development: a critical building block for successful pollen-pistil interactions.</title>
        <authorList>
            <person name="Liu Y."/>
            <person name="Joly V."/>
            <person name="Sabar M."/>
            <person name="Matton D.P."/>
        </authorList>
    </citation>
    <scope>NUCLEOTIDE SEQUENCE</scope>
</reference>
<accession>A0A0V0IMX7</accession>
<proteinExistence type="predicted"/>
<dbReference type="EMBL" id="GEDG01005172">
    <property type="protein sequence ID" value="JAP33275.1"/>
    <property type="molecule type" value="Transcribed_RNA"/>
</dbReference>